<protein>
    <submittedName>
        <fullName evidence="2">4029_t:CDS:1</fullName>
    </submittedName>
</protein>
<reference evidence="2" key="1">
    <citation type="submission" date="2021-06" db="EMBL/GenBank/DDBJ databases">
        <authorList>
            <person name="Kallberg Y."/>
            <person name="Tangrot J."/>
            <person name="Rosling A."/>
        </authorList>
    </citation>
    <scope>NUCLEOTIDE SEQUENCE</scope>
    <source>
        <strain evidence="2">CL551</strain>
    </source>
</reference>
<name>A0A9N9DF26_9GLOM</name>
<organism evidence="2 3">
    <name type="scientific">Acaulospora morrowiae</name>
    <dbReference type="NCBI Taxonomy" id="94023"/>
    <lineage>
        <taxon>Eukaryota</taxon>
        <taxon>Fungi</taxon>
        <taxon>Fungi incertae sedis</taxon>
        <taxon>Mucoromycota</taxon>
        <taxon>Glomeromycotina</taxon>
        <taxon>Glomeromycetes</taxon>
        <taxon>Diversisporales</taxon>
        <taxon>Acaulosporaceae</taxon>
        <taxon>Acaulospora</taxon>
    </lineage>
</organism>
<gene>
    <name evidence="2" type="ORF">AMORRO_LOCUS9179</name>
</gene>
<sequence length="226" mass="26018">EELEVPILHNGIEGLAWPDELEVSDNESEDTLDELKYENKNVEEKKGYYIGERFEEEETMDKEVPSPAVYLTVLEEIPMLENNEEYEDEKPREKWESSTTDVKAGSRDEESDLLGPLNKNLTYQNIAEGATNLDSLNHYQCGGVGFDDTIHPVCVSNGTARNDEDDARVFDLVEVLLQQQKNTMIRVNMAQQKLKTRHDWKLQIERSFTIENKVLVYKASQENSRS</sequence>
<feature type="non-terminal residue" evidence="2">
    <location>
        <position position="1"/>
    </location>
</feature>
<comment type="caution">
    <text evidence="2">The sequence shown here is derived from an EMBL/GenBank/DDBJ whole genome shotgun (WGS) entry which is preliminary data.</text>
</comment>
<evidence type="ECO:0000256" key="1">
    <source>
        <dbReference type="SAM" id="MobiDB-lite"/>
    </source>
</evidence>
<dbReference type="Proteomes" id="UP000789342">
    <property type="component" value="Unassembled WGS sequence"/>
</dbReference>
<evidence type="ECO:0000313" key="2">
    <source>
        <dbReference type="EMBL" id="CAG8633121.1"/>
    </source>
</evidence>
<keyword evidence="3" id="KW-1185">Reference proteome</keyword>
<accession>A0A9N9DF26</accession>
<evidence type="ECO:0000313" key="3">
    <source>
        <dbReference type="Proteomes" id="UP000789342"/>
    </source>
</evidence>
<dbReference type="AlphaFoldDB" id="A0A9N9DF26"/>
<feature type="non-terminal residue" evidence="2">
    <location>
        <position position="226"/>
    </location>
</feature>
<feature type="region of interest" description="Disordered" evidence="1">
    <location>
        <begin position="81"/>
        <end position="115"/>
    </location>
</feature>
<dbReference type="EMBL" id="CAJVPV010008642">
    <property type="protein sequence ID" value="CAG8633121.1"/>
    <property type="molecule type" value="Genomic_DNA"/>
</dbReference>
<proteinExistence type="predicted"/>